<reference evidence="2 3" key="1">
    <citation type="journal article" date="2014" name="BMC Genomics">
        <title>Adaptive genomic structural variation in the grape powdery mildew pathogen, Erysiphe necator.</title>
        <authorList>
            <person name="Jones L."/>
            <person name="Riaz S."/>
            <person name="Morales-Cruz A."/>
            <person name="Amrine K.C."/>
            <person name="McGuire B."/>
            <person name="Gubler W.D."/>
            <person name="Walker M.A."/>
            <person name="Cantu D."/>
        </authorList>
    </citation>
    <scope>NUCLEOTIDE SEQUENCE [LARGE SCALE GENOMIC DNA]</scope>
    <source>
        <strain evidence="3">c</strain>
    </source>
</reference>
<dbReference type="HOGENOM" id="CLU_116873_0_0_1"/>
<comment type="caution">
    <text evidence="2">The sequence shown here is derived from an EMBL/GenBank/DDBJ whole genome shotgun (WGS) entry which is preliminary data.</text>
</comment>
<proteinExistence type="predicted"/>
<dbReference type="AlphaFoldDB" id="A0A0B1P5P1"/>
<protein>
    <submittedName>
        <fullName evidence="2">Uncharacterized protein</fullName>
    </submittedName>
</protein>
<organism evidence="2 3">
    <name type="scientific">Uncinula necator</name>
    <name type="common">Grape powdery mildew</name>
    <dbReference type="NCBI Taxonomy" id="52586"/>
    <lineage>
        <taxon>Eukaryota</taxon>
        <taxon>Fungi</taxon>
        <taxon>Dikarya</taxon>
        <taxon>Ascomycota</taxon>
        <taxon>Pezizomycotina</taxon>
        <taxon>Leotiomycetes</taxon>
        <taxon>Erysiphales</taxon>
        <taxon>Erysiphaceae</taxon>
        <taxon>Erysiphe</taxon>
    </lineage>
</organism>
<feature type="compositionally biased region" description="Basic and acidic residues" evidence="1">
    <location>
        <begin position="13"/>
        <end position="23"/>
    </location>
</feature>
<keyword evidence="3" id="KW-1185">Reference proteome</keyword>
<evidence type="ECO:0000256" key="1">
    <source>
        <dbReference type="SAM" id="MobiDB-lite"/>
    </source>
</evidence>
<evidence type="ECO:0000313" key="3">
    <source>
        <dbReference type="Proteomes" id="UP000030854"/>
    </source>
</evidence>
<gene>
    <name evidence="2" type="ORF">EV44_g3825</name>
</gene>
<dbReference type="OMA" id="YSTWIHI"/>
<evidence type="ECO:0000313" key="2">
    <source>
        <dbReference type="EMBL" id="KHJ33593.1"/>
    </source>
</evidence>
<name>A0A0B1P5P1_UNCNE</name>
<dbReference type="EMBL" id="JNVN01001346">
    <property type="protein sequence ID" value="KHJ33593.1"/>
    <property type="molecule type" value="Genomic_DNA"/>
</dbReference>
<feature type="region of interest" description="Disordered" evidence="1">
    <location>
        <begin position="1"/>
        <end position="26"/>
    </location>
</feature>
<accession>A0A0B1P5P1</accession>
<dbReference type="STRING" id="52586.A0A0B1P5P1"/>
<sequence>MPFHRYKQCKPYTQDKQKSEVTSHARKKDNRIFTRLTKDHPSRNQHIHAIKTALIDKLGSEGASVKAVQKVKSGIAIIPSNEKHAEKLLGKSQTITSVLGGKVEKAGEWMTYVVDHVPRKLHSLNGKEIVATVELARKEVEAVTGSVPTRVLWFRKSLVENPLPTGTIVASFFRKKCRILGCPGSAPWR</sequence>
<dbReference type="Proteomes" id="UP000030854">
    <property type="component" value="Unassembled WGS sequence"/>
</dbReference>